<dbReference type="Proteomes" id="UP000594051">
    <property type="component" value="Segment"/>
</dbReference>
<evidence type="ECO:0000313" key="2">
    <source>
        <dbReference type="Proteomes" id="UP000594051"/>
    </source>
</evidence>
<dbReference type="GeneID" id="65128869"/>
<protein>
    <submittedName>
        <fullName evidence="1">Uncharacterized protein</fullName>
    </submittedName>
</protein>
<organism evidence="1 2">
    <name type="scientific">uncultured phage cr118_1</name>
    <dbReference type="NCBI Taxonomy" id="2772063"/>
    <lineage>
        <taxon>Viruses</taxon>
        <taxon>Duplodnaviria</taxon>
        <taxon>Heunggongvirae</taxon>
        <taxon>Uroviricota</taxon>
        <taxon>Caudoviricetes</taxon>
        <taxon>Crassvirales</taxon>
        <taxon>Suoliviridae</taxon>
        <taxon>Uncouvirinae</taxon>
        <taxon>Besingivirus</taxon>
        <taxon>Besingivirus coli</taxon>
    </lineage>
</organism>
<reference evidence="1 2" key="1">
    <citation type="submission" date="2020-07" db="EMBL/GenBank/DDBJ databases">
        <title>Taxonomic proposal: Crassvirales, a new order of highly abundant and diverse bacterial viruses.</title>
        <authorList>
            <person name="Shkoporov A.N."/>
            <person name="Stockdale S.R."/>
            <person name="Guerin E."/>
            <person name="Ross R.P."/>
            <person name="Hill C."/>
        </authorList>
    </citation>
    <scope>NUCLEOTIDE SEQUENCE [LARGE SCALE GENOMIC DNA]</scope>
</reference>
<sequence>MENINRPNTDQYKNKVRNPKNIASICSQVGSSVFAIAFDNVQLDYEERVKSKDPYILSVPAKKYWIKEIFIQKAELIPAPTTGELVVRLNDDNNLIFSQSENMIEATDTNITNALRKAQKSNEPCRMVFSDVEKVSAAISAYNHLEKERLNTIIEDLSKQIECIEDCDRTQNISICDDYLRRMNG</sequence>
<dbReference type="RefSeq" id="YP_010110556.1">
    <property type="nucleotide sequence ID" value="NC_055872.1"/>
</dbReference>
<proteinExistence type="predicted"/>
<dbReference type="KEGG" id="vg:65128869"/>
<evidence type="ECO:0000313" key="1">
    <source>
        <dbReference type="EMBL" id="QOR58398.1"/>
    </source>
</evidence>
<dbReference type="EMBL" id="MT774379">
    <property type="protein sequence ID" value="QOR58398.1"/>
    <property type="molecule type" value="Genomic_DNA"/>
</dbReference>
<accession>A0A7M1RVN9</accession>
<keyword evidence="2" id="KW-1185">Reference proteome</keyword>
<name>A0A7M1RVN9_9CAUD</name>